<proteinExistence type="predicted"/>
<comment type="caution">
    <text evidence="1">The sequence shown here is derived from an EMBL/GenBank/DDBJ whole genome shotgun (WGS) entry which is preliminary data.</text>
</comment>
<evidence type="ECO:0000313" key="1">
    <source>
        <dbReference type="EMBL" id="MCY9278896.1"/>
    </source>
</evidence>
<protein>
    <submittedName>
        <fullName evidence="1">Uncharacterized protein</fullName>
    </submittedName>
</protein>
<gene>
    <name evidence="1" type="ORF">MOE73_02280</name>
</gene>
<dbReference type="AlphaFoldDB" id="A0AA90EPI8"/>
<sequence>SVSTNPRIRCQACASVLTNSNIRSAPMLDLPRLQGFSITLSLKDDKIPKLKNVLEFCQQSESNPLADCFFSAILARDDMVA</sequence>
<accession>A0AA90EPI8</accession>
<dbReference type="EMBL" id="JALAXI010000003">
    <property type="protein sequence ID" value="MCY9278896.1"/>
    <property type="molecule type" value="Genomic_DNA"/>
</dbReference>
<name>A0AA90EPI8_9BACI</name>
<feature type="non-terminal residue" evidence="1">
    <location>
        <position position="1"/>
    </location>
</feature>
<organism evidence="1 2">
    <name type="scientific">Bacillus haynesii</name>
    <dbReference type="NCBI Taxonomy" id="1925021"/>
    <lineage>
        <taxon>Bacteria</taxon>
        <taxon>Bacillati</taxon>
        <taxon>Bacillota</taxon>
        <taxon>Bacilli</taxon>
        <taxon>Bacillales</taxon>
        <taxon>Bacillaceae</taxon>
        <taxon>Bacillus</taxon>
    </lineage>
</organism>
<dbReference type="Proteomes" id="UP001066455">
    <property type="component" value="Unassembled WGS sequence"/>
</dbReference>
<evidence type="ECO:0000313" key="2">
    <source>
        <dbReference type="Proteomes" id="UP001066455"/>
    </source>
</evidence>
<reference evidence="1" key="1">
    <citation type="submission" date="2022-02" db="EMBL/GenBank/DDBJ databases">
        <title>Crop Bioprotection Bacillus Genome Sequencing.</title>
        <authorList>
            <person name="Dunlap C."/>
        </authorList>
    </citation>
    <scope>NUCLEOTIDE SEQUENCE</scope>
    <source>
        <strain evidence="1">T20C14</strain>
    </source>
</reference>